<comment type="caution">
    <text evidence="20">The sequence shown here is derived from an EMBL/GenBank/DDBJ whole genome shotgun (WGS) entry which is preliminary data.</text>
</comment>
<gene>
    <name evidence="20" type="ORF">A5481_07100</name>
</gene>
<evidence type="ECO:0000256" key="16">
    <source>
        <dbReference type="ARBA" id="ARBA00048121"/>
    </source>
</evidence>
<dbReference type="GO" id="GO:0006633">
    <property type="term" value="P:fatty acid biosynthetic process"/>
    <property type="evidence" value="ECO:0007669"/>
    <property type="project" value="UniProtKB-KW"/>
</dbReference>
<dbReference type="EC" id="2.3.1.41" evidence="5"/>
<organism evidence="20 21">
    <name type="scientific">Methylobacterium platani</name>
    <dbReference type="NCBI Taxonomy" id="427683"/>
    <lineage>
        <taxon>Bacteria</taxon>
        <taxon>Pseudomonadati</taxon>
        <taxon>Pseudomonadota</taxon>
        <taxon>Alphaproteobacteria</taxon>
        <taxon>Hyphomicrobiales</taxon>
        <taxon>Methylobacteriaceae</taxon>
        <taxon>Methylobacterium</taxon>
    </lineage>
</organism>
<dbReference type="AlphaFoldDB" id="A0A179SF91"/>
<evidence type="ECO:0000256" key="14">
    <source>
        <dbReference type="ARBA" id="ARBA00041620"/>
    </source>
</evidence>
<reference evidence="20 21" key="1">
    <citation type="submission" date="2016-04" db="EMBL/GenBank/DDBJ databases">
        <authorList>
            <person name="Evans L.H."/>
            <person name="Alamgir A."/>
            <person name="Owens N."/>
            <person name="Weber N.D."/>
            <person name="Virtaneva K."/>
            <person name="Barbian K."/>
            <person name="Babar A."/>
            <person name="Rosenke K."/>
        </authorList>
    </citation>
    <scope>NUCLEOTIDE SEQUENCE [LARGE SCALE GENOMIC DNA]</scope>
    <source>
        <strain evidence="20 21">PMB02</strain>
    </source>
</reference>
<dbReference type="Proteomes" id="UP000078316">
    <property type="component" value="Unassembled WGS sequence"/>
</dbReference>
<evidence type="ECO:0000256" key="8">
    <source>
        <dbReference type="ARBA" id="ARBA00022679"/>
    </source>
</evidence>
<evidence type="ECO:0000256" key="18">
    <source>
        <dbReference type="RuleBase" id="RU003694"/>
    </source>
</evidence>
<name>A0A179SF91_9HYPH</name>
<evidence type="ECO:0000256" key="5">
    <source>
        <dbReference type="ARBA" id="ARBA00013191"/>
    </source>
</evidence>
<dbReference type="STRING" id="427683.A5481_07100"/>
<evidence type="ECO:0000256" key="12">
    <source>
        <dbReference type="ARBA" id="ARBA00023315"/>
    </source>
</evidence>
<dbReference type="GO" id="GO:0004315">
    <property type="term" value="F:3-oxoacyl-[acyl-carrier-protein] synthase activity"/>
    <property type="evidence" value="ECO:0007669"/>
    <property type="project" value="UniProtKB-EC"/>
</dbReference>
<accession>A0A179SF91</accession>
<keyword evidence="12" id="KW-0012">Acyltransferase</keyword>
<dbReference type="NCBIfam" id="NF005935">
    <property type="entry name" value="PRK07967.1"/>
    <property type="match status" value="1"/>
</dbReference>
<dbReference type="PANTHER" id="PTHR11712:SF306">
    <property type="entry name" value="3-OXOACYL-[ACYL-CARRIER-PROTEIN] SYNTHASE 1"/>
    <property type="match status" value="1"/>
</dbReference>
<dbReference type="Pfam" id="PF00109">
    <property type="entry name" value="ketoacyl-synt"/>
    <property type="match status" value="1"/>
</dbReference>
<keyword evidence="10" id="KW-0443">Lipid metabolism</keyword>
<comment type="catalytic activity">
    <reaction evidence="17">
        <text>a fatty acyl-[ACP] + malonyl-[ACP] + H(+) = a 3-oxoacyl-[ACP] + holo-[ACP] + CO2</text>
        <dbReference type="Rhea" id="RHEA:22836"/>
        <dbReference type="Rhea" id="RHEA-COMP:9623"/>
        <dbReference type="Rhea" id="RHEA-COMP:9685"/>
        <dbReference type="Rhea" id="RHEA-COMP:9916"/>
        <dbReference type="Rhea" id="RHEA-COMP:14125"/>
        <dbReference type="ChEBI" id="CHEBI:15378"/>
        <dbReference type="ChEBI" id="CHEBI:16526"/>
        <dbReference type="ChEBI" id="CHEBI:64479"/>
        <dbReference type="ChEBI" id="CHEBI:78449"/>
        <dbReference type="ChEBI" id="CHEBI:78776"/>
        <dbReference type="ChEBI" id="CHEBI:138651"/>
        <dbReference type="EC" id="2.3.1.41"/>
    </reaction>
    <physiologicalReaction direction="left-to-right" evidence="17">
        <dbReference type="Rhea" id="RHEA:22837"/>
    </physiologicalReaction>
</comment>
<dbReference type="PROSITE" id="PS00606">
    <property type="entry name" value="KS3_1"/>
    <property type="match status" value="1"/>
</dbReference>
<dbReference type="InterPro" id="IPR016039">
    <property type="entry name" value="Thiolase-like"/>
</dbReference>
<dbReference type="Pfam" id="PF02801">
    <property type="entry name" value="Ketoacyl-synt_C"/>
    <property type="match status" value="1"/>
</dbReference>
<comment type="subunit">
    <text evidence="4">Homodimer.</text>
</comment>
<dbReference type="CDD" id="cd00834">
    <property type="entry name" value="KAS_I_II"/>
    <property type="match status" value="1"/>
</dbReference>
<evidence type="ECO:0000256" key="10">
    <source>
        <dbReference type="ARBA" id="ARBA00023098"/>
    </source>
</evidence>
<keyword evidence="6" id="KW-0963">Cytoplasm</keyword>
<dbReference type="InterPro" id="IPR000794">
    <property type="entry name" value="Beta-ketoacyl_synthase"/>
</dbReference>
<comment type="pathway">
    <text evidence="2">Lipid metabolism; fatty acid biosynthesis.</text>
</comment>
<evidence type="ECO:0000256" key="3">
    <source>
        <dbReference type="ARBA" id="ARBA00008467"/>
    </source>
</evidence>
<dbReference type="PROSITE" id="PS52004">
    <property type="entry name" value="KS3_2"/>
    <property type="match status" value="1"/>
</dbReference>
<dbReference type="InterPro" id="IPR018201">
    <property type="entry name" value="Ketoacyl_synth_AS"/>
</dbReference>
<evidence type="ECO:0000256" key="1">
    <source>
        <dbReference type="ARBA" id="ARBA00004496"/>
    </source>
</evidence>
<dbReference type="EMBL" id="LWHQ01000013">
    <property type="protein sequence ID" value="OAS26109.1"/>
    <property type="molecule type" value="Genomic_DNA"/>
</dbReference>
<evidence type="ECO:0000256" key="4">
    <source>
        <dbReference type="ARBA" id="ARBA00011738"/>
    </source>
</evidence>
<dbReference type="InterPro" id="IPR014030">
    <property type="entry name" value="Ketoacyl_synth_N"/>
</dbReference>
<dbReference type="RefSeq" id="WP_048433071.1">
    <property type="nucleotide sequence ID" value="NZ_LWHQ01000013.1"/>
</dbReference>
<comment type="catalytic activity">
    <reaction evidence="16">
        <text>(3Z)-decenoyl-[ACP] + malonyl-[ACP] + H(+) = 3-oxo-(5Z)-dodecenoyl-[ACP] + holo-[ACP] + CO2</text>
        <dbReference type="Rhea" id="RHEA:54940"/>
        <dbReference type="Rhea" id="RHEA-COMP:9623"/>
        <dbReference type="Rhea" id="RHEA-COMP:9685"/>
        <dbReference type="Rhea" id="RHEA-COMP:9927"/>
        <dbReference type="Rhea" id="RHEA-COMP:14042"/>
        <dbReference type="ChEBI" id="CHEBI:15378"/>
        <dbReference type="ChEBI" id="CHEBI:16526"/>
        <dbReference type="ChEBI" id="CHEBI:64479"/>
        <dbReference type="ChEBI" id="CHEBI:78449"/>
        <dbReference type="ChEBI" id="CHEBI:78798"/>
        <dbReference type="ChEBI" id="CHEBI:138410"/>
    </reaction>
    <physiologicalReaction direction="left-to-right" evidence="16">
        <dbReference type="Rhea" id="RHEA:54941"/>
    </physiologicalReaction>
</comment>
<keyword evidence="9" id="KW-0276">Fatty acid metabolism</keyword>
<evidence type="ECO:0000313" key="21">
    <source>
        <dbReference type="Proteomes" id="UP000078316"/>
    </source>
</evidence>
<evidence type="ECO:0000256" key="6">
    <source>
        <dbReference type="ARBA" id="ARBA00022490"/>
    </source>
</evidence>
<evidence type="ECO:0000256" key="13">
    <source>
        <dbReference type="ARBA" id="ARBA00039450"/>
    </source>
</evidence>
<sequence length="408" mass="42848">MRRVAITGMGIVSSIGNSTQEVLASLREARSGISRAEDFAAHGFRSQVQGAPTLDPEEVVDRRAMRFHGGGTAWNHVAMEQAIRDAGLEQAEISHERTGIIMGSGGPSTRALVEAADIARAKGPKRVGPFAVPKAMSSTASATLATWFKIRGVNYSISSACATSNHCIGNAAEIIQGGRQDIIFAGGCEELDWTLSVLFDAMGAMSSKYNETPSRASRAYDRARDGFVIAGGAGVLVLEELEHARARGARIYGEVAGYGATSDGHDMVAPSGEGAVRCMRQAIAGLKGATIDYINPHATSTPVGDDKEIEAIREVFGAGDSCPPIAATKSLTGHSLGATGVQEAIYSLLMMNNGFICESAHIDELDPAFADMPILRARKDDAKLGHVLSNSFGFGGTNATLVLKHVDA</sequence>
<keyword evidence="8 18" id="KW-0808">Transferase</keyword>
<comment type="subcellular location">
    <subcellularLocation>
        <location evidence="1">Cytoplasm</location>
    </subcellularLocation>
</comment>
<dbReference type="OrthoDB" id="9808669at2"/>
<proteinExistence type="inferred from homology"/>
<dbReference type="SMART" id="SM00825">
    <property type="entry name" value="PKS_KS"/>
    <property type="match status" value="1"/>
</dbReference>
<dbReference type="InterPro" id="IPR014031">
    <property type="entry name" value="Ketoacyl_synth_C"/>
</dbReference>
<keyword evidence="11" id="KW-0275">Fatty acid biosynthesis</keyword>
<dbReference type="PANTHER" id="PTHR11712">
    <property type="entry name" value="POLYKETIDE SYNTHASE-RELATED"/>
    <property type="match status" value="1"/>
</dbReference>
<keyword evidence="7" id="KW-0444">Lipid biosynthesis</keyword>
<dbReference type="FunFam" id="3.40.47.10:FF:000006">
    <property type="entry name" value="3-oxoacyl-[acyl-carrier-protein] synthase I"/>
    <property type="match status" value="1"/>
</dbReference>
<evidence type="ECO:0000256" key="9">
    <source>
        <dbReference type="ARBA" id="ARBA00022832"/>
    </source>
</evidence>
<evidence type="ECO:0000256" key="7">
    <source>
        <dbReference type="ARBA" id="ARBA00022516"/>
    </source>
</evidence>
<evidence type="ECO:0000256" key="15">
    <source>
        <dbReference type="ARBA" id="ARBA00042143"/>
    </source>
</evidence>
<dbReference type="SUPFAM" id="SSF53901">
    <property type="entry name" value="Thiolase-like"/>
    <property type="match status" value="2"/>
</dbReference>
<evidence type="ECO:0000256" key="11">
    <source>
        <dbReference type="ARBA" id="ARBA00023160"/>
    </source>
</evidence>
<evidence type="ECO:0000256" key="2">
    <source>
        <dbReference type="ARBA" id="ARBA00005194"/>
    </source>
</evidence>
<evidence type="ECO:0000259" key="19">
    <source>
        <dbReference type="PROSITE" id="PS52004"/>
    </source>
</evidence>
<dbReference type="Gene3D" id="3.40.47.10">
    <property type="match status" value="2"/>
</dbReference>
<evidence type="ECO:0000256" key="17">
    <source>
        <dbReference type="ARBA" id="ARBA00048506"/>
    </source>
</evidence>
<evidence type="ECO:0000313" key="20">
    <source>
        <dbReference type="EMBL" id="OAS26109.1"/>
    </source>
</evidence>
<protein>
    <recommendedName>
        <fullName evidence="13">3-oxoacyl-[acyl-carrier-protein] synthase 1</fullName>
        <ecNumber evidence="5">2.3.1.41</ecNumber>
    </recommendedName>
    <alternativeName>
        <fullName evidence="14">3-oxoacyl-[acyl-carrier-protein] synthase I</fullName>
    </alternativeName>
    <alternativeName>
        <fullName evidence="15">Beta-ketoacyl-ACP synthase I</fullName>
    </alternativeName>
</protein>
<dbReference type="GO" id="GO:0005829">
    <property type="term" value="C:cytosol"/>
    <property type="evidence" value="ECO:0007669"/>
    <property type="project" value="TreeGrafter"/>
</dbReference>
<comment type="similarity">
    <text evidence="3 18">Belongs to the thiolase-like superfamily. Beta-ketoacyl-ACP synthases family.</text>
</comment>
<dbReference type="InterPro" id="IPR020841">
    <property type="entry name" value="PKS_Beta-ketoAc_synthase_dom"/>
</dbReference>
<feature type="domain" description="Ketosynthase family 3 (KS3)" evidence="19">
    <location>
        <begin position="1"/>
        <end position="405"/>
    </location>
</feature>